<organism evidence="2 3">
    <name type="scientific">Paenibacillus residui</name>
    <dbReference type="NCBI Taxonomy" id="629724"/>
    <lineage>
        <taxon>Bacteria</taxon>
        <taxon>Bacillati</taxon>
        <taxon>Bacillota</taxon>
        <taxon>Bacilli</taxon>
        <taxon>Bacillales</taxon>
        <taxon>Paenibacillaceae</taxon>
        <taxon>Paenibacillus</taxon>
    </lineage>
</organism>
<evidence type="ECO:0000256" key="1">
    <source>
        <dbReference type="SAM" id="Phobius"/>
    </source>
</evidence>
<keyword evidence="1" id="KW-1133">Transmembrane helix</keyword>
<keyword evidence="1" id="KW-0472">Membrane</keyword>
<dbReference type="EMBL" id="JBHTIU010000059">
    <property type="protein sequence ID" value="MFD0870757.1"/>
    <property type="molecule type" value="Genomic_DNA"/>
</dbReference>
<evidence type="ECO:0000313" key="3">
    <source>
        <dbReference type="Proteomes" id="UP001597120"/>
    </source>
</evidence>
<sequence length="78" mass="9130">MWKSIGIILIGVLIAIKEIPYLRKHRLAREEIFFWLLLLMATGLTAAYVMKVNIPNPLDWIIVLYRPISEALKPWLIE</sequence>
<dbReference type="Proteomes" id="UP001597120">
    <property type="component" value="Unassembled WGS sequence"/>
</dbReference>
<protein>
    <recommendedName>
        <fullName evidence="4">Holin</fullName>
    </recommendedName>
</protein>
<accession>A0ABW3DBM8</accession>
<proteinExistence type="predicted"/>
<dbReference type="RefSeq" id="WP_144933487.1">
    <property type="nucleotide sequence ID" value="NZ_JBHTIU010000059.1"/>
</dbReference>
<feature type="transmembrane region" description="Helical" evidence="1">
    <location>
        <begin position="32"/>
        <end position="50"/>
    </location>
</feature>
<gene>
    <name evidence="2" type="ORF">ACFQ03_16505</name>
</gene>
<evidence type="ECO:0008006" key="4">
    <source>
        <dbReference type="Google" id="ProtNLM"/>
    </source>
</evidence>
<comment type="caution">
    <text evidence="2">The sequence shown here is derived from an EMBL/GenBank/DDBJ whole genome shotgun (WGS) entry which is preliminary data.</text>
</comment>
<name>A0ABW3DBM8_9BACL</name>
<keyword evidence="3" id="KW-1185">Reference proteome</keyword>
<keyword evidence="1" id="KW-0812">Transmembrane</keyword>
<reference evidence="3" key="1">
    <citation type="journal article" date="2019" name="Int. J. Syst. Evol. Microbiol.">
        <title>The Global Catalogue of Microorganisms (GCM) 10K type strain sequencing project: providing services to taxonomists for standard genome sequencing and annotation.</title>
        <authorList>
            <consortium name="The Broad Institute Genomics Platform"/>
            <consortium name="The Broad Institute Genome Sequencing Center for Infectious Disease"/>
            <person name="Wu L."/>
            <person name="Ma J."/>
        </authorList>
    </citation>
    <scope>NUCLEOTIDE SEQUENCE [LARGE SCALE GENOMIC DNA]</scope>
    <source>
        <strain evidence="3">CCUG 57263</strain>
    </source>
</reference>
<evidence type="ECO:0000313" key="2">
    <source>
        <dbReference type="EMBL" id="MFD0870757.1"/>
    </source>
</evidence>